<keyword evidence="3" id="KW-1185">Reference proteome</keyword>
<dbReference type="EMBL" id="SLXQ01000002">
    <property type="protein sequence ID" value="TCP54859.1"/>
    <property type="molecule type" value="Genomic_DNA"/>
</dbReference>
<evidence type="ECO:0000256" key="1">
    <source>
        <dbReference type="SAM" id="Phobius"/>
    </source>
</evidence>
<keyword evidence="1" id="KW-0472">Membrane</keyword>
<keyword evidence="1" id="KW-0812">Transmembrane</keyword>
<protein>
    <submittedName>
        <fullName evidence="2">Uncharacterized protein</fullName>
    </submittedName>
</protein>
<accession>A0A4R2R010</accession>
<reference evidence="2 3" key="1">
    <citation type="submission" date="2019-03" db="EMBL/GenBank/DDBJ databases">
        <title>Genomic Encyclopedia of Type Strains, Phase IV (KMG-IV): sequencing the most valuable type-strain genomes for metagenomic binning, comparative biology and taxonomic classification.</title>
        <authorList>
            <person name="Goeker M."/>
        </authorList>
    </citation>
    <scope>NUCLEOTIDE SEQUENCE [LARGE SCALE GENOMIC DNA]</scope>
    <source>
        <strain evidence="2 3">DSM 45765</strain>
    </source>
</reference>
<name>A0A4R2R010_9PSEU</name>
<evidence type="ECO:0000313" key="3">
    <source>
        <dbReference type="Proteomes" id="UP000294911"/>
    </source>
</evidence>
<organism evidence="2 3">
    <name type="scientific">Tamaricihabitans halophyticus</name>
    <dbReference type="NCBI Taxonomy" id="1262583"/>
    <lineage>
        <taxon>Bacteria</taxon>
        <taxon>Bacillati</taxon>
        <taxon>Actinomycetota</taxon>
        <taxon>Actinomycetes</taxon>
        <taxon>Pseudonocardiales</taxon>
        <taxon>Pseudonocardiaceae</taxon>
        <taxon>Tamaricihabitans</taxon>
    </lineage>
</organism>
<dbReference type="AlphaFoldDB" id="A0A4R2R010"/>
<dbReference type="Proteomes" id="UP000294911">
    <property type="component" value="Unassembled WGS sequence"/>
</dbReference>
<comment type="caution">
    <text evidence="2">The sequence shown here is derived from an EMBL/GenBank/DDBJ whole genome shotgun (WGS) entry which is preliminary data.</text>
</comment>
<feature type="transmembrane region" description="Helical" evidence="1">
    <location>
        <begin position="50"/>
        <end position="72"/>
    </location>
</feature>
<keyword evidence="1" id="KW-1133">Transmembrane helix</keyword>
<evidence type="ECO:0000313" key="2">
    <source>
        <dbReference type="EMBL" id="TCP54859.1"/>
    </source>
</evidence>
<feature type="transmembrane region" description="Helical" evidence="1">
    <location>
        <begin position="21"/>
        <end position="44"/>
    </location>
</feature>
<sequence>MARHAQPDPPRVHGKAAVGQWVLLVVFGLITLTLGVFTVVFVVLAVRESAFGRLGFPMALALGLTILFGSLARNRIYRIIGKDIPPDSGGGIFV</sequence>
<gene>
    <name evidence="2" type="ORF">EV191_10268</name>
</gene>
<proteinExistence type="predicted"/>
<dbReference type="RefSeq" id="WP_132876268.1">
    <property type="nucleotide sequence ID" value="NZ_SLXQ01000002.1"/>
</dbReference>